<dbReference type="AlphaFoldDB" id="A0A6J6WSK5"/>
<dbReference type="InterPro" id="IPR035986">
    <property type="entry name" value="PKD_dom_sf"/>
</dbReference>
<name>A0A6J6WSK5_9ZZZZ</name>
<dbReference type="PROSITE" id="PS50093">
    <property type="entry name" value="PKD"/>
    <property type="match status" value="1"/>
</dbReference>
<organism evidence="2">
    <name type="scientific">freshwater metagenome</name>
    <dbReference type="NCBI Taxonomy" id="449393"/>
    <lineage>
        <taxon>unclassified sequences</taxon>
        <taxon>metagenomes</taxon>
        <taxon>ecological metagenomes</taxon>
    </lineage>
</organism>
<dbReference type="EMBL" id="CAFAAG010000010">
    <property type="protein sequence ID" value="CAB4787039.1"/>
    <property type="molecule type" value="Genomic_DNA"/>
</dbReference>
<evidence type="ECO:0000259" key="1">
    <source>
        <dbReference type="PROSITE" id="PS50093"/>
    </source>
</evidence>
<dbReference type="Gene3D" id="2.60.40.10">
    <property type="entry name" value="Immunoglobulins"/>
    <property type="match status" value="1"/>
</dbReference>
<protein>
    <submittedName>
        <fullName evidence="2">Unannotated protein</fullName>
    </submittedName>
</protein>
<accession>A0A6J6WSK5</accession>
<dbReference type="InterPro" id="IPR000601">
    <property type="entry name" value="PKD_dom"/>
</dbReference>
<dbReference type="SUPFAM" id="SSF49299">
    <property type="entry name" value="PKD domain"/>
    <property type="match status" value="1"/>
</dbReference>
<evidence type="ECO:0000313" key="2">
    <source>
        <dbReference type="EMBL" id="CAB4787039.1"/>
    </source>
</evidence>
<proteinExistence type="predicted"/>
<gene>
    <name evidence="2" type="ORF">UFOPK2975_00280</name>
</gene>
<reference evidence="2" key="1">
    <citation type="submission" date="2020-05" db="EMBL/GenBank/DDBJ databases">
        <authorList>
            <person name="Chiriac C."/>
            <person name="Salcher M."/>
            <person name="Ghai R."/>
            <person name="Kavagutti S V."/>
        </authorList>
    </citation>
    <scope>NUCLEOTIDE SEQUENCE</scope>
</reference>
<dbReference type="InterPro" id="IPR013783">
    <property type="entry name" value="Ig-like_fold"/>
</dbReference>
<feature type="domain" description="PKD" evidence="1">
    <location>
        <begin position="128"/>
        <end position="162"/>
    </location>
</feature>
<sequence length="326" mass="33594">MFAMRKSATRTLVLSAVTMALLVATASVSVAASMTQSGSKYSAQICPDGNPCPAAPAASVDCTPYAGKTLPRECTLAPGEGENEGFNIGNLPDVKVTVGAARKVTTFDMSDVISAMGQYSSMALFYVDFGDGTGYGSAGNLRALTSFPSSHIYVEAGNYTITGYGSYNGRTDSTTMNITVPSAKNPDPTPDTISSTTWTKTTDTVTDTVEATGSASSVGSVQIGVGGAAISDATSKAPATSAATAPQVTVKPSNVLIVTVPKLPPDTEVLAEVKVGKTWYEIPTADVTDGGTLTLSALTFIKAGSYTVRLTLESGAKRYVTIKVKR</sequence>